<organism evidence="3 4">
    <name type="scientific">Striga hermonthica</name>
    <name type="common">Purple witchweed</name>
    <name type="synonym">Buchnera hermonthica</name>
    <dbReference type="NCBI Taxonomy" id="68872"/>
    <lineage>
        <taxon>Eukaryota</taxon>
        <taxon>Viridiplantae</taxon>
        <taxon>Streptophyta</taxon>
        <taxon>Embryophyta</taxon>
        <taxon>Tracheophyta</taxon>
        <taxon>Spermatophyta</taxon>
        <taxon>Magnoliopsida</taxon>
        <taxon>eudicotyledons</taxon>
        <taxon>Gunneridae</taxon>
        <taxon>Pentapetalae</taxon>
        <taxon>asterids</taxon>
        <taxon>lamiids</taxon>
        <taxon>Lamiales</taxon>
        <taxon>Orobanchaceae</taxon>
        <taxon>Buchnereae</taxon>
        <taxon>Striga</taxon>
    </lineage>
</organism>
<feature type="region of interest" description="Disordered" evidence="1">
    <location>
        <begin position="1"/>
        <end position="22"/>
    </location>
</feature>
<proteinExistence type="predicted"/>
<reference evidence="3" key="1">
    <citation type="submission" date="2019-12" db="EMBL/GenBank/DDBJ databases">
        <authorList>
            <person name="Scholes J."/>
        </authorList>
    </citation>
    <scope>NUCLEOTIDE SEQUENCE</scope>
</reference>
<evidence type="ECO:0000259" key="2">
    <source>
        <dbReference type="Pfam" id="PF04937"/>
    </source>
</evidence>
<dbReference type="InterPro" id="IPR007021">
    <property type="entry name" value="DUF659"/>
</dbReference>
<comment type="caution">
    <text evidence="3">The sequence shown here is derived from an EMBL/GenBank/DDBJ whole genome shotgun (WGS) entry which is preliminary data.</text>
</comment>
<feature type="compositionally biased region" description="Basic and acidic residues" evidence="1">
    <location>
        <begin position="1"/>
        <end position="12"/>
    </location>
</feature>
<gene>
    <name evidence="3" type="ORF">SHERM_11240</name>
</gene>
<feature type="domain" description="DUF659" evidence="2">
    <location>
        <begin position="186"/>
        <end position="347"/>
    </location>
</feature>
<evidence type="ECO:0000313" key="3">
    <source>
        <dbReference type="EMBL" id="CAA0809034.1"/>
    </source>
</evidence>
<name>A0A9N7ML78_STRHE</name>
<protein>
    <recommendedName>
        <fullName evidence="2">DUF659 domain-containing protein</fullName>
    </recommendedName>
</protein>
<dbReference type="EMBL" id="CACSLK010003174">
    <property type="protein sequence ID" value="CAA0809034.1"/>
    <property type="molecule type" value="Genomic_DNA"/>
</dbReference>
<evidence type="ECO:0000313" key="4">
    <source>
        <dbReference type="Proteomes" id="UP001153555"/>
    </source>
</evidence>
<dbReference type="AlphaFoldDB" id="A0A9N7ML78"/>
<keyword evidence="4" id="KW-1185">Reference proteome</keyword>
<accession>A0A9N7ML78</accession>
<dbReference type="InterPro" id="IPR012337">
    <property type="entry name" value="RNaseH-like_sf"/>
</dbReference>
<dbReference type="PANTHER" id="PTHR32166:SF81">
    <property type="entry name" value="OS06G0658400 PROTEIN"/>
    <property type="match status" value="1"/>
</dbReference>
<evidence type="ECO:0000256" key="1">
    <source>
        <dbReference type="SAM" id="MobiDB-lite"/>
    </source>
</evidence>
<dbReference type="PANTHER" id="PTHR32166">
    <property type="entry name" value="OSJNBA0013A04.12 PROTEIN"/>
    <property type="match status" value="1"/>
</dbReference>
<dbReference type="OrthoDB" id="907379at2759"/>
<dbReference type="Pfam" id="PF04937">
    <property type="entry name" value="DUF659"/>
    <property type="match status" value="1"/>
</dbReference>
<sequence length="608" mass="68735">MSSSNKGKEKISLRPLNPQKNDFDDTPLWNHVKVINLASGGGGNRVWSCNYCHKKVTGSYSKVKAHLLRLSGSGVTICNSISDDIAAVIKKEHEDAERKKANKEIRARRQADYLSLPPGTDLLQQKKRKPGALENAFNVADRDTADKLCARMFYACALPFNLVRSPQFRKYSLFLANSRLTGYIPPSYDGLRTTLLAQEKAHINVKVHHIKESWNKKGLSICSDGWSDIQRNPLINIMAASESGALFLSSTNASGEVKDAEYVANIFIRAIEDVGPNNVVQVITDNASNYKAAGGIIELKYPHIFWTPCVVHSLNLALKRMCDPPENIGAYVHCAWISKLIADCQSIRNFIMNHDLAHAIFNNYSSLKLLKIAETRFASGIIMADRLSKVRKALESMIMDERWKTYKGDGKSVVDSKAREVKQCIVDDQWWDTLDYLLNLTRPIIDFIRVADTDSPILHLVYDMWDSMIEEIKTVVFRHEGKDLLVVKDLKDPLEVHEPVINCLWPVCTGESWRGQNMKLTHDLNMVLPLIRRGLLEDRGMLMRWGLLKDRRLLLIKGVWLLVAAPTSSSPSSLSSGSSLLGLKEKYFLLIFQLYSYVYTFNFENKSQ</sequence>
<dbReference type="Proteomes" id="UP001153555">
    <property type="component" value="Unassembled WGS sequence"/>
</dbReference>
<dbReference type="SUPFAM" id="SSF53098">
    <property type="entry name" value="Ribonuclease H-like"/>
    <property type="match status" value="1"/>
</dbReference>